<dbReference type="AlphaFoldDB" id="C5E088"/>
<sequence length="556" mass="62172">MSSKENFQYPSAKGSKGGYSSFRRLKTFRKNESLFDASGTNFIRYRGNSNHITSQQSDNYTNTFRVKATLAEHDLVESSDQNDIVRAVLKDAAHGKTSPDMGSDSATIVAEDQVTFGIANNLLDSTSDLGTLDSNYPRVNEASSSYDVEKTNRAMVGSPKISQHGPGAGVSYVPKIYKGVSNNGPIGGKRHKVRFWRNNRRRNKHKKFCVNENHFSEESTSRSNQLPIRKHHFRRWLNEKTDESATVNHIEEARHRAKYVASEAALAAIIRCHARAAIRAGAAATAAYAKVTFEELNPGVSHATMIATINKACEDVAKTSLKSKTENADYLKLLHLLNQHLNFKGNELQIPLKSCDDKGELEKKDEAFETSIRQADEHLYNSQTVTSLKIPPKNSSENKKLLQKSDDHTRQTASSLISENSISEKLILQVDAGAELPLTQLVVPNDSARDDNYSKEYLDELSDPLKSMTVEDEDEDFEGSRFVLFSSAESALDFDDDDSRRKDETELSLIDSAYSYVDSEEGIWPQVASMRRQRLLLQMESLAPRSLLLESLTKDC</sequence>
<organism evidence="2 3">
    <name type="scientific">Zygosaccharomyces rouxii (strain ATCC 2623 / CBS 732 / NBRC 1130 / NCYC 568 / NRRL Y-229)</name>
    <dbReference type="NCBI Taxonomy" id="559307"/>
    <lineage>
        <taxon>Eukaryota</taxon>
        <taxon>Fungi</taxon>
        <taxon>Dikarya</taxon>
        <taxon>Ascomycota</taxon>
        <taxon>Saccharomycotina</taxon>
        <taxon>Saccharomycetes</taxon>
        <taxon>Saccharomycetales</taxon>
        <taxon>Saccharomycetaceae</taxon>
        <taxon>Zygosaccharomyces</taxon>
    </lineage>
</organism>
<dbReference type="RefSeq" id="XP_002498455.1">
    <property type="nucleotide sequence ID" value="XM_002498410.1"/>
</dbReference>
<feature type="region of interest" description="Disordered" evidence="1">
    <location>
        <begin position="390"/>
        <end position="416"/>
    </location>
</feature>
<evidence type="ECO:0000313" key="3">
    <source>
        <dbReference type="Proteomes" id="UP000008536"/>
    </source>
</evidence>
<evidence type="ECO:0000313" key="2">
    <source>
        <dbReference type="EMBL" id="CAR29522.1"/>
    </source>
</evidence>
<dbReference type="GeneID" id="8206264"/>
<proteinExistence type="predicted"/>
<feature type="compositionally biased region" description="Basic and acidic residues" evidence="1">
    <location>
        <begin position="396"/>
        <end position="410"/>
    </location>
</feature>
<dbReference type="Proteomes" id="UP000008536">
    <property type="component" value="Chromosome G"/>
</dbReference>
<dbReference type="HOGENOM" id="CLU_490205_0_0_1"/>
<gene>
    <name evidence="2" type="ordered locus">ZYRO0G10692g</name>
</gene>
<evidence type="ECO:0000256" key="1">
    <source>
        <dbReference type="SAM" id="MobiDB-lite"/>
    </source>
</evidence>
<accession>C5E088</accession>
<protein>
    <submittedName>
        <fullName evidence="2">ZYRO0G10692p</fullName>
    </submittedName>
</protein>
<name>C5E088_ZYGRC</name>
<dbReference type="EMBL" id="CU928179">
    <property type="protein sequence ID" value="CAR29522.1"/>
    <property type="molecule type" value="Genomic_DNA"/>
</dbReference>
<dbReference type="InParanoid" id="C5E088"/>
<reference evidence="2 3" key="1">
    <citation type="journal article" date="2009" name="Genome Res.">
        <title>Comparative genomics of protoploid Saccharomycetaceae.</title>
        <authorList>
            <consortium name="The Genolevures Consortium"/>
            <person name="Souciet J.-L."/>
            <person name="Dujon B."/>
            <person name="Gaillardin C."/>
            <person name="Johnston M."/>
            <person name="Baret P.V."/>
            <person name="Cliften P."/>
            <person name="Sherman D.J."/>
            <person name="Weissenbach J."/>
            <person name="Westhof E."/>
            <person name="Wincker P."/>
            <person name="Jubin C."/>
            <person name="Poulain J."/>
            <person name="Barbe V."/>
            <person name="Segurens B."/>
            <person name="Artiguenave F."/>
            <person name="Anthouard V."/>
            <person name="Vacherie B."/>
            <person name="Val M.-E."/>
            <person name="Fulton R.S."/>
            <person name="Minx P."/>
            <person name="Wilson R."/>
            <person name="Durrens P."/>
            <person name="Jean G."/>
            <person name="Marck C."/>
            <person name="Martin T."/>
            <person name="Nikolski M."/>
            <person name="Rolland T."/>
            <person name="Seret M.-L."/>
            <person name="Casaregola S."/>
            <person name="Despons L."/>
            <person name="Fairhead C."/>
            <person name="Fischer G."/>
            <person name="Lafontaine I."/>
            <person name="Leh V."/>
            <person name="Lemaire M."/>
            <person name="de Montigny J."/>
            <person name="Neuveglise C."/>
            <person name="Thierry A."/>
            <person name="Blanc-Lenfle I."/>
            <person name="Bleykasten C."/>
            <person name="Diffels J."/>
            <person name="Fritsch E."/>
            <person name="Frangeul L."/>
            <person name="Goeffon A."/>
            <person name="Jauniaux N."/>
            <person name="Kachouri-Lafond R."/>
            <person name="Payen C."/>
            <person name="Potier S."/>
            <person name="Pribylova L."/>
            <person name="Ozanne C."/>
            <person name="Richard G.-F."/>
            <person name="Sacerdot C."/>
            <person name="Straub M.-L."/>
            <person name="Talla E."/>
        </authorList>
    </citation>
    <scope>NUCLEOTIDE SEQUENCE [LARGE SCALE GENOMIC DNA]</scope>
    <source>
        <strain evidence="2 3">ATCC 2623 / CBS 732 / BCRC 21506 / NBRC 1130 / NCYC 568 / NRRL Y-229</strain>
    </source>
</reference>
<dbReference type="KEGG" id="zro:ZYRO0G10692g"/>
<keyword evidence="3" id="KW-1185">Reference proteome</keyword>